<dbReference type="SMART" id="SM00849">
    <property type="entry name" value="Lactamase_B"/>
    <property type="match status" value="1"/>
</dbReference>
<organism evidence="2 3">
    <name type="scientific">Astathelohania contejeani</name>
    <dbReference type="NCBI Taxonomy" id="164912"/>
    <lineage>
        <taxon>Eukaryota</taxon>
        <taxon>Fungi</taxon>
        <taxon>Fungi incertae sedis</taxon>
        <taxon>Microsporidia</taxon>
        <taxon>Astathelohaniidae</taxon>
        <taxon>Astathelohania</taxon>
    </lineage>
</organism>
<sequence length="266" mass="30043">MPIEKLSKLILLGTGTSTGVPSLSCLLKGGCSVCNSKDEKNIRTNTSLLIVHNGIDILIDCGKDFRKQYERYLRKYNTHKKPPIVLLTHPHADAILGLDDLKQMLEEPSPLYGDKSTLDLLKLRLHYIFKKDHNNIRAPDAFVPMEINAGIPLTFDGLVIEPFYVIHGTMPCLGFKINSKIAYVSDCSSMDGLLENLMNLDLLIIECNTMELEMLGHFNFENVKKIVEIVQPKRTILTGMSHLMNYSDFKSTDGIEMGFDFMEIYL</sequence>
<keyword evidence="3" id="KW-1185">Reference proteome</keyword>
<dbReference type="Pfam" id="PF12706">
    <property type="entry name" value="Lactamase_B_2"/>
    <property type="match status" value="1"/>
</dbReference>
<reference evidence="2 3" key="1">
    <citation type="submission" date="2019-01" db="EMBL/GenBank/DDBJ databases">
        <title>Genomes sequencing and comparative genomics of infectious freshwater microsporidia, Cucumispora dikerogammari and Thelohania contejeani.</title>
        <authorList>
            <person name="Cormier A."/>
            <person name="Giraud I."/>
            <person name="Wattier R."/>
            <person name="Teixeira M."/>
            <person name="Grandjean F."/>
            <person name="Rigaud T."/>
            <person name="Cordaux R."/>
        </authorList>
    </citation>
    <scope>NUCLEOTIDE SEQUENCE [LARGE SCALE GENOMIC DNA]</scope>
    <source>
        <strain evidence="2">T1</strain>
        <tissue evidence="2">Spores</tissue>
    </source>
</reference>
<dbReference type="Proteomes" id="UP001516464">
    <property type="component" value="Unassembled WGS sequence"/>
</dbReference>
<accession>A0ABQ7HWF3</accession>
<proteinExistence type="predicted"/>
<dbReference type="SUPFAM" id="SSF56281">
    <property type="entry name" value="Metallo-hydrolase/oxidoreductase"/>
    <property type="match status" value="1"/>
</dbReference>
<dbReference type="InterPro" id="IPR001279">
    <property type="entry name" value="Metallo-B-lactamas"/>
</dbReference>
<dbReference type="PANTHER" id="PTHR42663:SF6">
    <property type="entry name" value="HYDROLASE C777.06C-RELATED"/>
    <property type="match status" value="1"/>
</dbReference>
<evidence type="ECO:0000259" key="1">
    <source>
        <dbReference type="SMART" id="SM00849"/>
    </source>
</evidence>
<evidence type="ECO:0000313" key="2">
    <source>
        <dbReference type="EMBL" id="KAF7682454.1"/>
    </source>
</evidence>
<dbReference type="InterPro" id="IPR036866">
    <property type="entry name" value="RibonucZ/Hydroxyglut_hydro"/>
</dbReference>
<protein>
    <submittedName>
        <fullName evidence="2">Octanoyltransferase</fullName>
    </submittedName>
</protein>
<feature type="domain" description="Metallo-beta-lactamase" evidence="1">
    <location>
        <begin position="44"/>
        <end position="240"/>
    </location>
</feature>
<dbReference type="CDD" id="cd16279">
    <property type="entry name" value="metallo-hydrolase-like_MBL-fold"/>
    <property type="match status" value="1"/>
</dbReference>
<gene>
    <name evidence="2" type="primary">lipB</name>
    <name evidence="2" type="ORF">TCON_2316</name>
</gene>
<name>A0ABQ7HWF3_9MICR</name>
<dbReference type="PANTHER" id="PTHR42663">
    <property type="entry name" value="HYDROLASE C777.06C-RELATED-RELATED"/>
    <property type="match status" value="1"/>
</dbReference>
<dbReference type="EMBL" id="SBIQ01000256">
    <property type="protein sequence ID" value="KAF7682454.1"/>
    <property type="molecule type" value="Genomic_DNA"/>
</dbReference>
<comment type="caution">
    <text evidence="2">The sequence shown here is derived from an EMBL/GenBank/DDBJ whole genome shotgun (WGS) entry which is preliminary data.</text>
</comment>
<evidence type="ECO:0000313" key="3">
    <source>
        <dbReference type="Proteomes" id="UP001516464"/>
    </source>
</evidence>
<dbReference type="Gene3D" id="3.60.15.10">
    <property type="entry name" value="Ribonuclease Z/Hydroxyacylglutathione hydrolase-like"/>
    <property type="match status" value="1"/>
</dbReference>